<dbReference type="SMART" id="SM00881">
    <property type="entry name" value="CoA_binding"/>
    <property type="match status" value="1"/>
</dbReference>
<dbReference type="PANTHER" id="PTHR33303:SF2">
    <property type="entry name" value="COA-BINDING DOMAIN-CONTAINING PROTEIN"/>
    <property type="match status" value="1"/>
</dbReference>
<dbReference type="Pfam" id="PF13380">
    <property type="entry name" value="CoA_binding_2"/>
    <property type="match status" value="1"/>
</dbReference>
<dbReference type="InterPro" id="IPR036291">
    <property type="entry name" value="NAD(P)-bd_dom_sf"/>
</dbReference>
<comment type="caution">
    <text evidence="2">The sequence shown here is derived from an EMBL/GenBank/DDBJ whole genome shotgun (WGS) entry which is preliminary data.</text>
</comment>
<dbReference type="SUPFAM" id="SSF51735">
    <property type="entry name" value="NAD(P)-binding Rossmann-fold domains"/>
    <property type="match status" value="1"/>
</dbReference>
<keyword evidence="3" id="KW-1185">Reference proteome</keyword>
<evidence type="ECO:0000313" key="3">
    <source>
        <dbReference type="Proteomes" id="UP001501727"/>
    </source>
</evidence>
<feature type="domain" description="CoA-binding" evidence="1">
    <location>
        <begin position="15"/>
        <end position="113"/>
    </location>
</feature>
<dbReference type="Proteomes" id="UP001501727">
    <property type="component" value="Unassembled WGS sequence"/>
</dbReference>
<dbReference type="InterPro" id="IPR003781">
    <property type="entry name" value="CoA-bd"/>
</dbReference>
<reference evidence="3" key="1">
    <citation type="journal article" date="2019" name="Int. J. Syst. Evol. Microbiol.">
        <title>The Global Catalogue of Microorganisms (GCM) 10K type strain sequencing project: providing services to taxonomists for standard genome sequencing and annotation.</title>
        <authorList>
            <consortium name="The Broad Institute Genomics Platform"/>
            <consortium name="The Broad Institute Genome Sequencing Center for Infectious Disease"/>
            <person name="Wu L."/>
            <person name="Ma J."/>
        </authorList>
    </citation>
    <scope>NUCLEOTIDE SEQUENCE [LARGE SCALE GENOMIC DNA]</scope>
    <source>
        <strain evidence="3">JCM 16916</strain>
    </source>
</reference>
<dbReference type="RefSeq" id="WP_344759024.1">
    <property type="nucleotide sequence ID" value="NZ_BAAAZU010000004.1"/>
</dbReference>
<dbReference type="Gene3D" id="3.40.50.720">
    <property type="entry name" value="NAD(P)-binding Rossmann-like Domain"/>
    <property type="match status" value="1"/>
</dbReference>
<name>A0ABP7MCR1_9GAMM</name>
<gene>
    <name evidence="2" type="ORF">GCM10022229_11790</name>
</gene>
<evidence type="ECO:0000313" key="2">
    <source>
        <dbReference type="EMBL" id="GAA3919814.1"/>
    </source>
</evidence>
<dbReference type="PANTHER" id="PTHR33303">
    <property type="entry name" value="CYTOPLASMIC PROTEIN-RELATED"/>
    <property type="match status" value="1"/>
</dbReference>
<proteinExistence type="predicted"/>
<dbReference type="EMBL" id="BAAAZU010000004">
    <property type="protein sequence ID" value="GAA3919814.1"/>
    <property type="molecule type" value="Genomic_DNA"/>
</dbReference>
<evidence type="ECO:0000259" key="1">
    <source>
        <dbReference type="SMART" id="SM00881"/>
    </source>
</evidence>
<accession>A0ABP7MCR1</accession>
<sequence length="146" mass="16785">MPGSLIRDHIAFDRLLPRLRRIAVLGIKPESRADRPAHIVPAYLHRAGYEIVPVPVYYPDVAEILGRRVYRTVAEIPGRVDVVDVFRKPDDLLPHLDDLIAARPRLVWMQTGIRHDDFAARLLAAGIDVVQDECLMVEHRRWRSSR</sequence>
<organism evidence="2 3">
    <name type="scientific">Luteimonas lutimaris</name>
    <dbReference type="NCBI Taxonomy" id="698645"/>
    <lineage>
        <taxon>Bacteria</taxon>
        <taxon>Pseudomonadati</taxon>
        <taxon>Pseudomonadota</taxon>
        <taxon>Gammaproteobacteria</taxon>
        <taxon>Lysobacterales</taxon>
        <taxon>Lysobacteraceae</taxon>
        <taxon>Luteimonas</taxon>
    </lineage>
</organism>
<protein>
    <submittedName>
        <fullName evidence="2">CoA-binding protein</fullName>
    </submittedName>
</protein>